<evidence type="ECO:0000259" key="1">
    <source>
        <dbReference type="Pfam" id="PF01871"/>
    </source>
</evidence>
<evidence type="ECO:0000313" key="3">
    <source>
        <dbReference type="Proteomes" id="UP000265520"/>
    </source>
</evidence>
<dbReference type="AlphaFoldDB" id="A0A392M836"/>
<sequence length="119" mass="13667">MSPLSCSALRDRRFPPIEARELPLLECTVSILTDYETANDYLDWEQLELSCDQEVTSLSCGISLLLNVKFDWYIAFENNLTKNFEMEVVGKHGIIIEFSDPDYNTRRSATYLPEVAAHE</sequence>
<keyword evidence="3" id="KW-1185">Reference proteome</keyword>
<accession>A0A392M836</accession>
<dbReference type="InterPro" id="IPR027485">
    <property type="entry name" value="AMMECR1_N"/>
</dbReference>
<proteinExistence type="predicted"/>
<dbReference type="InterPro" id="IPR002733">
    <property type="entry name" value="AMMECR1_domain"/>
</dbReference>
<organism evidence="2 3">
    <name type="scientific">Trifolium medium</name>
    <dbReference type="NCBI Taxonomy" id="97028"/>
    <lineage>
        <taxon>Eukaryota</taxon>
        <taxon>Viridiplantae</taxon>
        <taxon>Streptophyta</taxon>
        <taxon>Embryophyta</taxon>
        <taxon>Tracheophyta</taxon>
        <taxon>Spermatophyta</taxon>
        <taxon>Magnoliopsida</taxon>
        <taxon>eudicotyledons</taxon>
        <taxon>Gunneridae</taxon>
        <taxon>Pentapetalae</taxon>
        <taxon>rosids</taxon>
        <taxon>fabids</taxon>
        <taxon>Fabales</taxon>
        <taxon>Fabaceae</taxon>
        <taxon>Papilionoideae</taxon>
        <taxon>50 kb inversion clade</taxon>
        <taxon>NPAAA clade</taxon>
        <taxon>Hologalegina</taxon>
        <taxon>IRL clade</taxon>
        <taxon>Trifolieae</taxon>
        <taxon>Trifolium</taxon>
    </lineage>
</organism>
<dbReference type="Gene3D" id="3.30.1490.150">
    <property type="entry name" value="Hypothetical protein ph0010, domain 2"/>
    <property type="match status" value="1"/>
</dbReference>
<gene>
    <name evidence="2" type="ORF">A2U01_0004466</name>
</gene>
<dbReference type="PANTHER" id="PTHR13016:SF0">
    <property type="entry name" value="AMME SYNDROME CANDIDATE GENE 1 PROTEIN"/>
    <property type="match status" value="1"/>
</dbReference>
<dbReference type="EMBL" id="LXQA010005517">
    <property type="protein sequence ID" value="MCH83640.1"/>
    <property type="molecule type" value="Genomic_DNA"/>
</dbReference>
<reference evidence="2 3" key="1">
    <citation type="journal article" date="2018" name="Front. Plant Sci.">
        <title>Red Clover (Trifolium pratense) and Zigzag Clover (T. medium) - A Picture of Genomic Similarities and Differences.</title>
        <authorList>
            <person name="Dluhosova J."/>
            <person name="Istvanek J."/>
            <person name="Nedelnik J."/>
            <person name="Repkova J."/>
        </authorList>
    </citation>
    <scope>NUCLEOTIDE SEQUENCE [LARGE SCALE GENOMIC DNA]</scope>
    <source>
        <strain evidence="3">cv. 10/8</strain>
        <tissue evidence="2">Leaf</tissue>
    </source>
</reference>
<dbReference type="Proteomes" id="UP000265520">
    <property type="component" value="Unassembled WGS sequence"/>
</dbReference>
<comment type="caution">
    <text evidence="2">The sequence shown here is derived from an EMBL/GenBank/DDBJ whole genome shotgun (WGS) entry which is preliminary data.</text>
</comment>
<evidence type="ECO:0000313" key="2">
    <source>
        <dbReference type="EMBL" id="MCH83640.1"/>
    </source>
</evidence>
<dbReference type="PANTHER" id="PTHR13016">
    <property type="entry name" value="AMMECR1 HOMOLOG"/>
    <property type="match status" value="1"/>
</dbReference>
<dbReference type="InterPro" id="IPR023473">
    <property type="entry name" value="AMMECR1"/>
</dbReference>
<protein>
    <recommendedName>
        <fullName evidence="1">AMMECR1 domain-containing protein</fullName>
    </recommendedName>
</protein>
<feature type="domain" description="AMMECR1" evidence="1">
    <location>
        <begin position="7"/>
        <end position="45"/>
    </location>
</feature>
<dbReference type="Pfam" id="PF01871">
    <property type="entry name" value="AMMECR1"/>
    <property type="match status" value="1"/>
</dbReference>
<dbReference type="SUPFAM" id="SSF143447">
    <property type="entry name" value="AMMECR1-like"/>
    <property type="match status" value="2"/>
</dbReference>
<dbReference type="InterPro" id="IPR036071">
    <property type="entry name" value="AMMECR1_dom_sf"/>
</dbReference>
<name>A0A392M836_9FABA</name>
<dbReference type="Gene3D" id="3.30.700.20">
    <property type="entry name" value="Hypothetical protein ph0010, domain 1"/>
    <property type="match status" value="1"/>
</dbReference>
<feature type="non-terminal residue" evidence="2">
    <location>
        <position position="119"/>
    </location>
</feature>